<feature type="domain" description="VOC" evidence="1">
    <location>
        <begin position="2"/>
        <end position="130"/>
    </location>
</feature>
<dbReference type="PANTHER" id="PTHR36437:SF2">
    <property type="entry name" value="GLYOXALASE_BLEOMYCIN RESISTANCE PROTEIN_DIOXYGENASE"/>
    <property type="match status" value="1"/>
</dbReference>
<organism evidence="2 3">
    <name type="scientific">Salegentibacter chungangensis</name>
    <dbReference type="NCBI Taxonomy" id="1335724"/>
    <lineage>
        <taxon>Bacteria</taxon>
        <taxon>Pseudomonadati</taxon>
        <taxon>Bacteroidota</taxon>
        <taxon>Flavobacteriia</taxon>
        <taxon>Flavobacteriales</taxon>
        <taxon>Flavobacteriaceae</taxon>
        <taxon>Salegentibacter</taxon>
    </lineage>
</organism>
<evidence type="ECO:0000313" key="3">
    <source>
        <dbReference type="Proteomes" id="UP001597131"/>
    </source>
</evidence>
<evidence type="ECO:0000313" key="2">
    <source>
        <dbReference type="EMBL" id="MFD1096132.1"/>
    </source>
</evidence>
<sequence>MKVTLISIPVRDQEKALRFYTEKLGFIKKKDEPLGGGNRWLTVVSKDWQDGPELLLEPAPNHFKPSKVYQDALLEAGIPWTQFDVQDVSSEYDRLTKLGVEFSMKPTEMGTVKVAVFNDTCGNNIQLVEEL</sequence>
<gene>
    <name evidence="2" type="ORF">ACFQ3Q_10265</name>
</gene>
<protein>
    <submittedName>
        <fullName evidence="2">VOC family protein</fullName>
    </submittedName>
</protein>
<dbReference type="Gene3D" id="3.10.180.10">
    <property type="entry name" value="2,3-Dihydroxybiphenyl 1,2-Dioxygenase, domain 1"/>
    <property type="match status" value="1"/>
</dbReference>
<dbReference type="SUPFAM" id="SSF54593">
    <property type="entry name" value="Glyoxalase/Bleomycin resistance protein/Dihydroxybiphenyl dioxygenase"/>
    <property type="match status" value="1"/>
</dbReference>
<dbReference type="Proteomes" id="UP001597131">
    <property type="component" value="Unassembled WGS sequence"/>
</dbReference>
<dbReference type="Pfam" id="PF00903">
    <property type="entry name" value="Glyoxalase"/>
    <property type="match status" value="1"/>
</dbReference>
<dbReference type="CDD" id="cd07263">
    <property type="entry name" value="VOC_like"/>
    <property type="match status" value="1"/>
</dbReference>
<dbReference type="RefSeq" id="WP_380745403.1">
    <property type="nucleotide sequence ID" value="NZ_JBHTLI010000001.1"/>
</dbReference>
<dbReference type="InterPro" id="IPR037523">
    <property type="entry name" value="VOC_core"/>
</dbReference>
<keyword evidence="3" id="KW-1185">Reference proteome</keyword>
<comment type="caution">
    <text evidence="2">The sequence shown here is derived from an EMBL/GenBank/DDBJ whole genome shotgun (WGS) entry which is preliminary data.</text>
</comment>
<dbReference type="InterPro" id="IPR004360">
    <property type="entry name" value="Glyas_Fos-R_dOase_dom"/>
</dbReference>
<name>A0ABW3NUD1_9FLAO</name>
<evidence type="ECO:0000259" key="1">
    <source>
        <dbReference type="PROSITE" id="PS51819"/>
    </source>
</evidence>
<dbReference type="EMBL" id="JBHTLI010000001">
    <property type="protein sequence ID" value="MFD1096132.1"/>
    <property type="molecule type" value="Genomic_DNA"/>
</dbReference>
<proteinExistence type="predicted"/>
<accession>A0ABW3NUD1</accession>
<dbReference type="PROSITE" id="PS51819">
    <property type="entry name" value="VOC"/>
    <property type="match status" value="1"/>
</dbReference>
<dbReference type="InterPro" id="IPR029068">
    <property type="entry name" value="Glyas_Bleomycin-R_OHBP_Dase"/>
</dbReference>
<reference evidence="3" key="1">
    <citation type="journal article" date="2019" name="Int. J. Syst. Evol. Microbiol.">
        <title>The Global Catalogue of Microorganisms (GCM) 10K type strain sequencing project: providing services to taxonomists for standard genome sequencing and annotation.</title>
        <authorList>
            <consortium name="The Broad Institute Genomics Platform"/>
            <consortium name="The Broad Institute Genome Sequencing Center for Infectious Disease"/>
            <person name="Wu L."/>
            <person name="Ma J."/>
        </authorList>
    </citation>
    <scope>NUCLEOTIDE SEQUENCE [LARGE SCALE GENOMIC DNA]</scope>
    <source>
        <strain evidence="3">CCUG 64793</strain>
    </source>
</reference>
<dbReference type="PANTHER" id="PTHR36437">
    <property type="entry name" value="GLYOXALASE/BLEOMYCIN RESISTANCE PROTEIN/DIOXYGENASE"/>
    <property type="match status" value="1"/>
</dbReference>